<dbReference type="GO" id="GO:0005737">
    <property type="term" value="C:cytoplasm"/>
    <property type="evidence" value="ECO:0007669"/>
    <property type="project" value="UniProtKB-SubCell"/>
</dbReference>
<keyword evidence="7" id="KW-0677">Repeat</keyword>
<dbReference type="FunFam" id="3.40.50.300:FF:001091">
    <property type="entry name" value="Probable disease resistance protein At1g61300"/>
    <property type="match status" value="1"/>
</dbReference>
<accession>A0AAE1YNN4</accession>
<dbReference type="InterPro" id="IPR027417">
    <property type="entry name" value="P-loop_NTPase"/>
</dbReference>
<feature type="domain" description="NB-ARC" evidence="12">
    <location>
        <begin position="180"/>
        <end position="352"/>
    </location>
</feature>
<keyword evidence="4" id="KW-0963">Cytoplasm</keyword>
<dbReference type="InterPro" id="IPR044974">
    <property type="entry name" value="Disease_R_plants"/>
</dbReference>
<evidence type="ECO:0000256" key="11">
    <source>
        <dbReference type="SAM" id="MobiDB-lite"/>
    </source>
</evidence>
<reference evidence="15" key="2">
    <citation type="journal article" date="2024" name="Plant">
        <title>Genomic evolution and insights into agronomic trait innovations of Sesamum species.</title>
        <authorList>
            <person name="Miao H."/>
            <person name="Wang L."/>
            <person name="Qu L."/>
            <person name="Liu H."/>
            <person name="Sun Y."/>
            <person name="Le M."/>
            <person name="Wang Q."/>
            <person name="Wei S."/>
            <person name="Zheng Y."/>
            <person name="Lin W."/>
            <person name="Duan Y."/>
            <person name="Cao H."/>
            <person name="Xiong S."/>
            <person name="Wang X."/>
            <person name="Wei L."/>
            <person name="Li C."/>
            <person name="Ma Q."/>
            <person name="Ju M."/>
            <person name="Zhao R."/>
            <person name="Li G."/>
            <person name="Mu C."/>
            <person name="Tian Q."/>
            <person name="Mei H."/>
            <person name="Zhang T."/>
            <person name="Gao T."/>
            <person name="Zhang H."/>
        </authorList>
    </citation>
    <scope>NUCLEOTIDE SEQUENCE</scope>
    <source>
        <strain evidence="15">3651</strain>
    </source>
</reference>
<keyword evidence="16" id="KW-1185">Reference proteome</keyword>
<feature type="compositionally biased region" description="Low complexity" evidence="11">
    <location>
        <begin position="151"/>
        <end position="161"/>
    </location>
</feature>
<sequence length="892" mass="102523">MAFAALVSLAETLSQLLKQHRYSLFLEEKPRLNSLLKHVKFLQAFLEDFPEKANHLEGGIRDAANEAQDILEYLLFEEIRSSGSSGSPHQSGGSNAHRLHLKFQKQHRKLPKVSQDIESIVREVVGIKNSLKIQDLQPGDSCPPTSSLMKPSDSSPPTSSSVFVPTKKDDKKDAMVGFEEDLLAIKTRLCGESRKLQFVPIYGMGGIGKTTLARNAYDDPLVIQQFDIRAWVTVSQDYSIQEMLFTLVDSIKAFNEKFDEEKHSYEQMTEHVYKSLKGRRYLVVLDDMWSTKAWDDVRRIFPDDSNGSRIIITTRLQDVAAYADSSSALHEMRFMDMDQSWILLRQKVFNGQRCPPELESIGKVIARSCKGLPLAIVVIAGLLSTVSQNQVSWEDISEKVNLAVTANDEQFSKILSLSYTHLPHHLRPCFLYMGGFPEDYEIHVSRLVKLWMAEGFMKPSVSKSFEEGAEEYLEDLVKRSLVLVNRRKSNGKIKSCKVHDLVRDLCISKAQEEKFLLHVTDRYVDKILPGGMKDQRRLSIPRSSLTLLSNIYGPIIRTFLFFQHSQRLLSATDSFRLLRILDAVKLTFSKFPAEVLGLFHLRYLAFTYMHKSKCDIPASILQLQKLQTLFICPYSKVYRNLRSRICLPSEIWTMAQLRHLVFFMLDSLPDPSTATFALKNLQTLAVVRNFKCTKTIVQMIPNLKKLGIFYKGDGIEWREYHLDNLVHLRQLEKLKIWVEDRSRDPFPLWEKLAFPMMLKKLTLSGCLFRSEDMTVFGSLPTLEVMKLIICDFEGCKWETTEGEFPRLKCLKIRFTKLKHWETDSCHFPSLEHLQLCYFPELGEIPDVIGEIPTLQIIEVNSWDQSLVDSAKRIKEEQQSFGNDSLQVRIVYD</sequence>
<dbReference type="Gene3D" id="1.20.5.4130">
    <property type="match status" value="1"/>
</dbReference>
<dbReference type="Gene3D" id="3.40.50.300">
    <property type="entry name" value="P-loop containing nucleotide triphosphate hydrolases"/>
    <property type="match status" value="1"/>
</dbReference>
<keyword evidence="9" id="KW-0611">Plant defense</keyword>
<evidence type="ECO:0000259" key="12">
    <source>
        <dbReference type="Pfam" id="PF00931"/>
    </source>
</evidence>
<keyword evidence="5" id="KW-0433">Leucine-rich repeat</keyword>
<dbReference type="AlphaFoldDB" id="A0AAE1YNN4"/>
<dbReference type="Pfam" id="PF23598">
    <property type="entry name" value="LRR_14"/>
    <property type="match status" value="1"/>
</dbReference>
<dbReference type="InterPro" id="IPR032675">
    <property type="entry name" value="LRR_dom_sf"/>
</dbReference>
<evidence type="ECO:0000256" key="5">
    <source>
        <dbReference type="ARBA" id="ARBA00022614"/>
    </source>
</evidence>
<evidence type="ECO:0000313" key="15">
    <source>
        <dbReference type="EMBL" id="KAK4433096.1"/>
    </source>
</evidence>
<proteinExistence type="inferred from homology"/>
<evidence type="ECO:0000256" key="7">
    <source>
        <dbReference type="ARBA" id="ARBA00022737"/>
    </source>
</evidence>
<name>A0AAE1YNN4_9LAMI</name>
<dbReference type="SUPFAM" id="SSF52058">
    <property type="entry name" value="L domain-like"/>
    <property type="match status" value="1"/>
</dbReference>
<feature type="domain" description="Disease resistance R13L4/SHOC-2-like LRR" evidence="14">
    <location>
        <begin position="556"/>
        <end position="767"/>
    </location>
</feature>
<comment type="subcellular location">
    <subcellularLocation>
        <location evidence="2">Cytoplasm</location>
    </subcellularLocation>
</comment>
<evidence type="ECO:0000259" key="14">
    <source>
        <dbReference type="Pfam" id="PF23598"/>
    </source>
</evidence>
<organism evidence="15 16">
    <name type="scientific">Sesamum alatum</name>
    <dbReference type="NCBI Taxonomy" id="300844"/>
    <lineage>
        <taxon>Eukaryota</taxon>
        <taxon>Viridiplantae</taxon>
        <taxon>Streptophyta</taxon>
        <taxon>Embryophyta</taxon>
        <taxon>Tracheophyta</taxon>
        <taxon>Spermatophyta</taxon>
        <taxon>Magnoliopsida</taxon>
        <taxon>eudicotyledons</taxon>
        <taxon>Gunneridae</taxon>
        <taxon>Pentapetalae</taxon>
        <taxon>asterids</taxon>
        <taxon>lamiids</taxon>
        <taxon>Lamiales</taxon>
        <taxon>Pedaliaceae</taxon>
        <taxon>Sesamum</taxon>
    </lineage>
</organism>
<dbReference type="GO" id="GO:0009626">
    <property type="term" value="P:plant-type hypersensitive response"/>
    <property type="evidence" value="ECO:0007669"/>
    <property type="project" value="UniProtKB-KW"/>
</dbReference>
<feature type="region of interest" description="Disordered" evidence="11">
    <location>
        <begin position="135"/>
        <end position="166"/>
    </location>
</feature>
<evidence type="ECO:0000256" key="4">
    <source>
        <dbReference type="ARBA" id="ARBA00022490"/>
    </source>
</evidence>
<dbReference type="SUPFAM" id="SSF52540">
    <property type="entry name" value="P-loop containing nucleoside triphosphate hydrolases"/>
    <property type="match status" value="1"/>
</dbReference>
<comment type="caution">
    <text evidence="15">The sequence shown here is derived from an EMBL/GenBank/DDBJ whole genome shotgun (WGS) entry which is preliminary data.</text>
</comment>
<evidence type="ECO:0000256" key="6">
    <source>
        <dbReference type="ARBA" id="ARBA00022667"/>
    </source>
</evidence>
<comment type="function">
    <text evidence="1">Confers resistance to late blight (Phytophthora infestans) races carrying the avirulence gene Avr1. Resistance proteins guard the plant against pathogens that contain an appropriate avirulence protein via an indirect interaction with this avirulence protein. That triggers a defense system including the hypersensitive response, which restricts the pathogen growth.</text>
</comment>
<dbReference type="GO" id="GO:0051607">
    <property type="term" value="P:defense response to virus"/>
    <property type="evidence" value="ECO:0007669"/>
    <property type="project" value="UniProtKB-ARBA"/>
</dbReference>
<dbReference type="InterPro" id="IPR058922">
    <property type="entry name" value="WHD_DRP"/>
</dbReference>
<dbReference type="Gene3D" id="1.10.10.10">
    <property type="entry name" value="Winged helix-like DNA-binding domain superfamily/Winged helix DNA-binding domain"/>
    <property type="match status" value="1"/>
</dbReference>
<evidence type="ECO:0000256" key="8">
    <source>
        <dbReference type="ARBA" id="ARBA00022741"/>
    </source>
</evidence>
<dbReference type="InterPro" id="IPR036388">
    <property type="entry name" value="WH-like_DNA-bd_sf"/>
</dbReference>
<evidence type="ECO:0000259" key="13">
    <source>
        <dbReference type="Pfam" id="PF23559"/>
    </source>
</evidence>
<keyword evidence="8" id="KW-0547">Nucleotide-binding</keyword>
<reference evidence="15" key="1">
    <citation type="submission" date="2020-06" db="EMBL/GenBank/DDBJ databases">
        <authorList>
            <person name="Li T."/>
            <person name="Hu X."/>
            <person name="Zhang T."/>
            <person name="Song X."/>
            <person name="Zhang H."/>
            <person name="Dai N."/>
            <person name="Sheng W."/>
            <person name="Hou X."/>
            <person name="Wei L."/>
        </authorList>
    </citation>
    <scope>NUCLEOTIDE SEQUENCE</scope>
    <source>
        <strain evidence="15">3651</strain>
        <tissue evidence="15">Leaf</tissue>
    </source>
</reference>
<evidence type="ECO:0000256" key="2">
    <source>
        <dbReference type="ARBA" id="ARBA00004496"/>
    </source>
</evidence>
<dbReference type="EMBL" id="JACGWO010000003">
    <property type="protein sequence ID" value="KAK4433096.1"/>
    <property type="molecule type" value="Genomic_DNA"/>
</dbReference>
<dbReference type="FunFam" id="1.10.10.10:FF:000322">
    <property type="entry name" value="Probable disease resistance protein At1g63360"/>
    <property type="match status" value="1"/>
</dbReference>
<dbReference type="GO" id="GO:0005524">
    <property type="term" value="F:ATP binding"/>
    <property type="evidence" value="ECO:0007669"/>
    <property type="project" value="UniProtKB-KW"/>
</dbReference>
<dbReference type="PANTHER" id="PTHR23155:SF1152">
    <property type="entry name" value="AAA+ ATPASE DOMAIN-CONTAINING PROTEIN"/>
    <property type="match status" value="1"/>
</dbReference>
<evidence type="ECO:0000256" key="10">
    <source>
        <dbReference type="ARBA" id="ARBA00022840"/>
    </source>
</evidence>
<dbReference type="InterPro" id="IPR055414">
    <property type="entry name" value="LRR_R13L4/SHOC2-like"/>
</dbReference>
<keyword evidence="6" id="KW-0381">Hypersensitive response</keyword>
<gene>
    <name evidence="15" type="ORF">Salat_1071800</name>
</gene>
<dbReference type="InterPro" id="IPR002182">
    <property type="entry name" value="NB-ARC"/>
</dbReference>
<protein>
    <submittedName>
        <fullName evidence="15">Late blight resistance proteinR1A-10</fullName>
    </submittedName>
</protein>
<dbReference type="InterPro" id="IPR042197">
    <property type="entry name" value="Apaf_helical"/>
</dbReference>
<dbReference type="PANTHER" id="PTHR23155">
    <property type="entry name" value="DISEASE RESISTANCE PROTEIN RP"/>
    <property type="match status" value="1"/>
</dbReference>
<evidence type="ECO:0000256" key="9">
    <source>
        <dbReference type="ARBA" id="ARBA00022821"/>
    </source>
</evidence>
<dbReference type="Proteomes" id="UP001293254">
    <property type="component" value="Unassembled WGS sequence"/>
</dbReference>
<evidence type="ECO:0000256" key="1">
    <source>
        <dbReference type="ARBA" id="ARBA00002074"/>
    </source>
</evidence>
<comment type="similarity">
    <text evidence="3">Belongs to the disease resistance NB-LRR family.</text>
</comment>
<dbReference type="Gene3D" id="3.80.10.10">
    <property type="entry name" value="Ribonuclease Inhibitor"/>
    <property type="match status" value="1"/>
</dbReference>
<keyword evidence="10" id="KW-0067">ATP-binding</keyword>
<dbReference type="Gene3D" id="1.10.8.430">
    <property type="entry name" value="Helical domain of apoptotic protease-activating factors"/>
    <property type="match status" value="1"/>
</dbReference>
<feature type="domain" description="Disease resistance protein winged helix" evidence="13">
    <location>
        <begin position="436"/>
        <end position="506"/>
    </location>
</feature>
<evidence type="ECO:0000313" key="16">
    <source>
        <dbReference type="Proteomes" id="UP001293254"/>
    </source>
</evidence>
<dbReference type="Pfam" id="PF23559">
    <property type="entry name" value="WHD_DRP"/>
    <property type="match status" value="1"/>
</dbReference>
<dbReference type="GO" id="GO:0043531">
    <property type="term" value="F:ADP binding"/>
    <property type="evidence" value="ECO:0007669"/>
    <property type="project" value="InterPro"/>
</dbReference>
<evidence type="ECO:0000256" key="3">
    <source>
        <dbReference type="ARBA" id="ARBA00008894"/>
    </source>
</evidence>
<dbReference type="Pfam" id="PF00931">
    <property type="entry name" value="NB-ARC"/>
    <property type="match status" value="1"/>
</dbReference>
<dbReference type="PRINTS" id="PR00364">
    <property type="entry name" value="DISEASERSIST"/>
</dbReference>